<dbReference type="AlphaFoldDB" id="A0A8J3J150"/>
<reference evidence="1" key="1">
    <citation type="submission" date="2020-10" db="EMBL/GenBank/DDBJ databases">
        <title>Taxonomic study of unclassified bacteria belonging to the class Ktedonobacteria.</title>
        <authorList>
            <person name="Yabe S."/>
            <person name="Wang C.M."/>
            <person name="Zheng Y."/>
            <person name="Sakai Y."/>
            <person name="Cavaletti L."/>
            <person name="Monciardini P."/>
            <person name="Donadio S."/>
        </authorList>
    </citation>
    <scope>NUCLEOTIDE SEQUENCE</scope>
    <source>
        <strain evidence="1">ID150040</strain>
    </source>
</reference>
<comment type="caution">
    <text evidence="1">The sequence shown here is derived from an EMBL/GenBank/DDBJ whole genome shotgun (WGS) entry which is preliminary data.</text>
</comment>
<protein>
    <submittedName>
        <fullName evidence="1">Uncharacterized protein</fullName>
    </submittedName>
</protein>
<keyword evidence="2" id="KW-1185">Reference proteome</keyword>
<proteinExistence type="predicted"/>
<dbReference type="SUPFAM" id="SSF55811">
    <property type="entry name" value="Nudix"/>
    <property type="match status" value="1"/>
</dbReference>
<evidence type="ECO:0000313" key="2">
    <source>
        <dbReference type="Proteomes" id="UP000597444"/>
    </source>
</evidence>
<dbReference type="Gene3D" id="3.90.79.10">
    <property type="entry name" value="Nucleoside Triphosphate Pyrophosphohydrolase"/>
    <property type="match status" value="1"/>
</dbReference>
<gene>
    <name evidence="1" type="ORF">KSF_089490</name>
</gene>
<name>A0A8J3J150_9CHLR</name>
<organism evidence="1 2">
    <name type="scientific">Reticulibacter mediterranei</name>
    <dbReference type="NCBI Taxonomy" id="2778369"/>
    <lineage>
        <taxon>Bacteria</taxon>
        <taxon>Bacillati</taxon>
        <taxon>Chloroflexota</taxon>
        <taxon>Ktedonobacteria</taxon>
        <taxon>Ktedonobacterales</taxon>
        <taxon>Reticulibacteraceae</taxon>
        <taxon>Reticulibacter</taxon>
    </lineage>
</organism>
<evidence type="ECO:0000313" key="1">
    <source>
        <dbReference type="EMBL" id="GHO98901.1"/>
    </source>
</evidence>
<dbReference type="InterPro" id="IPR015797">
    <property type="entry name" value="NUDIX_hydrolase-like_dom_sf"/>
</dbReference>
<dbReference type="EMBL" id="BNJK01000002">
    <property type="protein sequence ID" value="GHO98901.1"/>
    <property type="molecule type" value="Genomic_DNA"/>
</dbReference>
<accession>A0A8J3J150</accession>
<dbReference type="Proteomes" id="UP000597444">
    <property type="component" value="Unassembled WGS sequence"/>
</dbReference>
<sequence>MDFYSHPSYVAHKVHSFIAYDLEWNPLKLNNQEVIRVLTFRLDEALDETKKDYRCDPEAAFALWLYAAKAKNL</sequence>